<dbReference type="GO" id="GO:0071949">
    <property type="term" value="F:FAD binding"/>
    <property type="evidence" value="ECO:0007669"/>
    <property type="project" value="InterPro"/>
</dbReference>
<dbReference type="EMBL" id="BMNB01000010">
    <property type="protein sequence ID" value="GGM39422.1"/>
    <property type="molecule type" value="Genomic_DNA"/>
</dbReference>
<dbReference type="Gene3D" id="3.50.50.60">
    <property type="entry name" value="FAD/NAD(P)-binding domain"/>
    <property type="match status" value="1"/>
</dbReference>
<evidence type="ECO:0000256" key="1">
    <source>
        <dbReference type="ARBA" id="ARBA00023002"/>
    </source>
</evidence>
<evidence type="ECO:0000313" key="5">
    <source>
        <dbReference type="Proteomes" id="UP000608890"/>
    </source>
</evidence>
<evidence type="ECO:0000259" key="3">
    <source>
        <dbReference type="Pfam" id="PF01494"/>
    </source>
</evidence>
<evidence type="ECO:0000256" key="2">
    <source>
        <dbReference type="ARBA" id="ARBA00023033"/>
    </source>
</evidence>
<dbReference type="PANTHER" id="PTHR13789">
    <property type="entry name" value="MONOOXYGENASE"/>
    <property type="match status" value="1"/>
</dbReference>
<sequence length="385" mass="40774">MTDRHAVVAGAGIGGLAAALALHRRGWRVTVLERAPKPREVGAGITLMANGVRGLDALGLGTPVRRIGRADGPGGLRDRTGRWLSRVDADEMNRLLGTTALGVHRAALHRTLREALPPQALWTGCAVQDADPDTGVVRYHRDGAPAQLRADLVVGADGLRSVLRGLLWPQLPPPTYSGSTAWRAAIAYDGPLATTASWGPAAEFGMVPLGDGQVYWYGVVGAPAGQTAPDELTAVREHFGHWHDPIPTLLAATPPDAVLRNDLHHLATPLPSFVRGRVALLGDAAHGMLPHLGQGGCQAIEDAVTLGALADPAADVPAALRAYDRARRPRSQRIARAAAQLARLGQQLRHPAAIAVRDTILRLTPGRIALRGMARHADWHPPRVG</sequence>
<keyword evidence="1" id="KW-0560">Oxidoreductase</keyword>
<feature type="domain" description="FAD-binding" evidence="3">
    <location>
        <begin position="6"/>
        <end position="337"/>
    </location>
</feature>
<proteinExistence type="predicted"/>
<dbReference type="SUPFAM" id="SSF51905">
    <property type="entry name" value="FAD/NAD(P)-binding domain"/>
    <property type="match status" value="1"/>
</dbReference>
<evidence type="ECO:0000313" key="4">
    <source>
        <dbReference type="EMBL" id="GGM39422.1"/>
    </source>
</evidence>
<comment type="caution">
    <text evidence="4">The sequence shown here is derived from an EMBL/GenBank/DDBJ whole genome shotgun (WGS) entry which is preliminary data.</text>
</comment>
<keyword evidence="5" id="KW-1185">Reference proteome</keyword>
<dbReference type="Proteomes" id="UP000608890">
    <property type="component" value="Unassembled WGS sequence"/>
</dbReference>
<dbReference type="PRINTS" id="PR00420">
    <property type="entry name" value="RNGMNOXGNASE"/>
</dbReference>
<dbReference type="InterPro" id="IPR050493">
    <property type="entry name" value="FAD-dep_Monooxygenase_BioMet"/>
</dbReference>
<dbReference type="AlphaFoldDB" id="A0A917WXK8"/>
<keyword evidence="2" id="KW-0503">Monooxygenase</keyword>
<dbReference type="RefSeq" id="WP_189043775.1">
    <property type="nucleotide sequence ID" value="NZ_BMNB01000010.1"/>
</dbReference>
<dbReference type="InterPro" id="IPR036188">
    <property type="entry name" value="FAD/NAD-bd_sf"/>
</dbReference>
<organism evidence="4 5">
    <name type="scientific">Micromonospora sonchi</name>
    <dbReference type="NCBI Taxonomy" id="1763543"/>
    <lineage>
        <taxon>Bacteria</taxon>
        <taxon>Bacillati</taxon>
        <taxon>Actinomycetota</taxon>
        <taxon>Actinomycetes</taxon>
        <taxon>Micromonosporales</taxon>
        <taxon>Micromonosporaceae</taxon>
        <taxon>Micromonospora</taxon>
    </lineage>
</organism>
<dbReference type="InterPro" id="IPR002938">
    <property type="entry name" value="FAD-bd"/>
</dbReference>
<dbReference type="Pfam" id="PF01494">
    <property type="entry name" value="FAD_binding_3"/>
    <property type="match status" value="1"/>
</dbReference>
<reference evidence="4" key="1">
    <citation type="journal article" date="2014" name="Int. J. Syst. Evol. Microbiol.">
        <title>Complete genome sequence of Corynebacterium casei LMG S-19264T (=DSM 44701T), isolated from a smear-ripened cheese.</title>
        <authorList>
            <consortium name="US DOE Joint Genome Institute (JGI-PGF)"/>
            <person name="Walter F."/>
            <person name="Albersmeier A."/>
            <person name="Kalinowski J."/>
            <person name="Ruckert C."/>
        </authorList>
    </citation>
    <scope>NUCLEOTIDE SEQUENCE</scope>
    <source>
        <strain evidence="4">CGMCC 4.7312</strain>
    </source>
</reference>
<protein>
    <submittedName>
        <fullName evidence="4">FAD-dependent oxidoreductase</fullName>
    </submittedName>
</protein>
<dbReference type="PANTHER" id="PTHR13789:SF309">
    <property type="entry name" value="PUTATIVE (AFU_ORTHOLOGUE AFUA_6G14510)-RELATED"/>
    <property type="match status" value="1"/>
</dbReference>
<gene>
    <name evidence="4" type="ORF">GCM10011608_25180</name>
</gene>
<dbReference type="GO" id="GO:0004497">
    <property type="term" value="F:monooxygenase activity"/>
    <property type="evidence" value="ECO:0007669"/>
    <property type="project" value="UniProtKB-KW"/>
</dbReference>
<accession>A0A917WXK8</accession>
<name>A0A917WXK8_9ACTN</name>
<reference evidence="4" key="2">
    <citation type="submission" date="2020-09" db="EMBL/GenBank/DDBJ databases">
        <authorList>
            <person name="Sun Q."/>
            <person name="Zhou Y."/>
        </authorList>
    </citation>
    <scope>NUCLEOTIDE SEQUENCE</scope>
    <source>
        <strain evidence="4">CGMCC 4.7312</strain>
    </source>
</reference>